<evidence type="ECO:0000313" key="2">
    <source>
        <dbReference type="Proteomes" id="UP000887159"/>
    </source>
</evidence>
<reference evidence="1" key="1">
    <citation type="submission" date="2020-08" db="EMBL/GenBank/DDBJ databases">
        <title>Multicomponent nature underlies the extraordinary mechanical properties of spider dragline silk.</title>
        <authorList>
            <person name="Kono N."/>
            <person name="Nakamura H."/>
            <person name="Mori M."/>
            <person name="Yoshida Y."/>
            <person name="Ohtoshi R."/>
            <person name="Malay A.D."/>
            <person name="Moran D.A.P."/>
            <person name="Tomita M."/>
            <person name="Numata K."/>
            <person name="Arakawa K."/>
        </authorList>
    </citation>
    <scope>NUCLEOTIDE SEQUENCE</scope>
</reference>
<comment type="caution">
    <text evidence="1">The sequence shown here is derived from an EMBL/GenBank/DDBJ whole genome shotgun (WGS) entry which is preliminary data.</text>
</comment>
<organism evidence="1 2">
    <name type="scientific">Trichonephila clavipes</name>
    <name type="common">Golden silk orbweaver</name>
    <name type="synonym">Nephila clavipes</name>
    <dbReference type="NCBI Taxonomy" id="2585209"/>
    <lineage>
        <taxon>Eukaryota</taxon>
        <taxon>Metazoa</taxon>
        <taxon>Ecdysozoa</taxon>
        <taxon>Arthropoda</taxon>
        <taxon>Chelicerata</taxon>
        <taxon>Arachnida</taxon>
        <taxon>Araneae</taxon>
        <taxon>Araneomorphae</taxon>
        <taxon>Entelegynae</taxon>
        <taxon>Araneoidea</taxon>
        <taxon>Nephilidae</taxon>
        <taxon>Trichonephila</taxon>
    </lineage>
</organism>
<dbReference type="EMBL" id="BMAU01021313">
    <property type="protein sequence ID" value="GFY12305.1"/>
    <property type="molecule type" value="Genomic_DNA"/>
</dbReference>
<dbReference type="Proteomes" id="UP000887159">
    <property type="component" value="Unassembled WGS sequence"/>
</dbReference>
<dbReference type="AlphaFoldDB" id="A0A8X6VMR3"/>
<evidence type="ECO:0000313" key="1">
    <source>
        <dbReference type="EMBL" id="GFY12305.1"/>
    </source>
</evidence>
<protein>
    <submittedName>
        <fullName evidence="1">Uncharacterized protein</fullName>
    </submittedName>
</protein>
<name>A0A8X6VMR3_TRICX</name>
<gene>
    <name evidence="1" type="primary">NCL1_10025</name>
    <name evidence="1" type="ORF">TNCV_284081</name>
</gene>
<sequence length="82" mass="9069">MDCVQGRLYTGSVLWQTIDDCVSNGLMSTEPSKLIGTKMSFQMNHDSICENMMTAFVLYAMPVNAAFQGVLSNDTVAYHPEL</sequence>
<accession>A0A8X6VMR3</accession>
<proteinExistence type="predicted"/>
<keyword evidence="2" id="KW-1185">Reference proteome</keyword>